<organism evidence="1 2">
    <name type="scientific">Clathrospora elynae</name>
    <dbReference type="NCBI Taxonomy" id="706981"/>
    <lineage>
        <taxon>Eukaryota</taxon>
        <taxon>Fungi</taxon>
        <taxon>Dikarya</taxon>
        <taxon>Ascomycota</taxon>
        <taxon>Pezizomycotina</taxon>
        <taxon>Dothideomycetes</taxon>
        <taxon>Pleosporomycetidae</taxon>
        <taxon>Pleosporales</taxon>
        <taxon>Diademaceae</taxon>
        <taxon>Clathrospora</taxon>
    </lineage>
</organism>
<protein>
    <submittedName>
        <fullName evidence="1">Uncharacterized protein</fullName>
    </submittedName>
</protein>
<dbReference type="Proteomes" id="UP000800038">
    <property type="component" value="Unassembled WGS sequence"/>
</dbReference>
<name>A0A6A5T6S3_9PLEO</name>
<keyword evidence="2" id="KW-1185">Reference proteome</keyword>
<dbReference type="OrthoDB" id="66095at2759"/>
<dbReference type="AlphaFoldDB" id="A0A6A5T6S3"/>
<accession>A0A6A5T6S3</accession>
<evidence type="ECO:0000313" key="1">
    <source>
        <dbReference type="EMBL" id="KAF1946466.1"/>
    </source>
</evidence>
<evidence type="ECO:0000313" key="2">
    <source>
        <dbReference type="Proteomes" id="UP000800038"/>
    </source>
</evidence>
<sequence length="274" mass="30856">MGFFSNIRNLLPSRASLFGLPERTGPFTPTYDDVRHARALLKALKLPTELVLEILEYAKYWPAQKFKYRPNHPIVTSALGGNPSAATICLEANIFSNPTLDEIRQGRERPKIRSLEFDFVSHDQGWTSENTQGTYSTSSWLELSILRPVSNTNSHLPKPRLVNRWDGSPLDFHTNMSARGWSLVKRPESALQGPQEGEGDFAWYLQGNRVAVGSKKYHVKWSEQGCEGNEGAGKGEGFLQALQDGDRILVWARAKWHGWQCIVESVNVTVRYGV</sequence>
<proteinExistence type="predicted"/>
<dbReference type="EMBL" id="ML976003">
    <property type="protein sequence ID" value="KAF1946466.1"/>
    <property type="molecule type" value="Genomic_DNA"/>
</dbReference>
<reference evidence="1" key="1">
    <citation type="journal article" date="2020" name="Stud. Mycol.">
        <title>101 Dothideomycetes genomes: a test case for predicting lifestyles and emergence of pathogens.</title>
        <authorList>
            <person name="Haridas S."/>
            <person name="Albert R."/>
            <person name="Binder M."/>
            <person name="Bloem J."/>
            <person name="Labutti K."/>
            <person name="Salamov A."/>
            <person name="Andreopoulos B."/>
            <person name="Baker S."/>
            <person name="Barry K."/>
            <person name="Bills G."/>
            <person name="Bluhm B."/>
            <person name="Cannon C."/>
            <person name="Castanera R."/>
            <person name="Culley D."/>
            <person name="Daum C."/>
            <person name="Ezra D."/>
            <person name="Gonzalez J."/>
            <person name="Henrissat B."/>
            <person name="Kuo A."/>
            <person name="Liang C."/>
            <person name="Lipzen A."/>
            <person name="Lutzoni F."/>
            <person name="Magnuson J."/>
            <person name="Mondo S."/>
            <person name="Nolan M."/>
            <person name="Ohm R."/>
            <person name="Pangilinan J."/>
            <person name="Park H.-J."/>
            <person name="Ramirez L."/>
            <person name="Alfaro M."/>
            <person name="Sun H."/>
            <person name="Tritt A."/>
            <person name="Yoshinaga Y."/>
            <person name="Zwiers L.-H."/>
            <person name="Turgeon B."/>
            <person name="Goodwin S."/>
            <person name="Spatafora J."/>
            <person name="Crous P."/>
            <person name="Grigoriev I."/>
        </authorList>
    </citation>
    <scope>NUCLEOTIDE SEQUENCE</scope>
    <source>
        <strain evidence="1">CBS 161.51</strain>
    </source>
</reference>
<gene>
    <name evidence="1" type="ORF">EJ02DRAFT_394123</name>
</gene>